<evidence type="ECO:0000259" key="1">
    <source>
        <dbReference type="SMART" id="SM00776"/>
    </source>
</evidence>
<reference evidence="2 3" key="1">
    <citation type="submission" date="2020-06" db="EMBL/GenBank/DDBJ databases">
        <authorList>
            <person name="Chanama M."/>
        </authorList>
    </citation>
    <scope>NUCLEOTIDE SEQUENCE [LARGE SCALE GENOMIC DNA]</scope>
    <source>
        <strain evidence="2 3">TBRC6557</strain>
    </source>
</reference>
<proteinExistence type="predicted"/>
<dbReference type="SMART" id="SM00776">
    <property type="entry name" value="NPCBM"/>
    <property type="match status" value="2"/>
</dbReference>
<dbReference type="SUPFAM" id="SSF49785">
    <property type="entry name" value="Galactose-binding domain-like"/>
    <property type="match status" value="2"/>
</dbReference>
<evidence type="ECO:0000313" key="3">
    <source>
        <dbReference type="Proteomes" id="UP000546126"/>
    </source>
</evidence>
<gene>
    <name evidence="2" type="ORF">HT134_21910</name>
</gene>
<feature type="non-terminal residue" evidence="2">
    <location>
        <position position="1"/>
    </location>
</feature>
<dbReference type="RefSeq" id="WP_175602330.1">
    <property type="nucleotide sequence ID" value="NZ_JABWGO010000005.1"/>
</dbReference>
<dbReference type="InterPro" id="IPR038637">
    <property type="entry name" value="NPCBM_sf"/>
</dbReference>
<sequence length="272" mass="28631">LTWSSAASDFGTVQKDKSVDGNPIKLNGTSYAKGLGTHANGTITYTLNGAYTRFQSDIGVDDEVNANSTITFQVWGDGVKLYQSPNVMTPTSPTQSVDISIAGVKTLELKVTDAGDGINSDHADWAAAKLVQQTPTALSGLTWSSAASDFGTVQKDKSVDGNPIKLNGTSYAKGLGTHANGTITYTLNGAYTRFQSDIGVDDEVNANSTITFQVWGDGVKLYQSPNVMTPTSPTQTIDISIAGVKTLELKVTDAGDGINSDHADWAAAQLLR</sequence>
<comment type="caution">
    <text evidence="2">The sequence shown here is derived from an EMBL/GenBank/DDBJ whole genome shotgun (WGS) entry which is preliminary data.</text>
</comment>
<dbReference type="AlphaFoldDB" id="A0A7Y6IQY3"/>
<name>A0A7Y6IQY3_9ACTN</name>
<dbReference type="Proteomes" id="UP000546126">
    <property type="component" value="Unassembled WGS sequence"/>
</dbReference>
<organism evidence="2 3">
    <name type="scientific">Nonomuraea rhodomycinica</name>
    <dbReference type="NCBI Taxonomy" id="1712872"/>
    <lineage>
        <taxon>Bacteria</taxon>
        <taxon>Bacillati</taxon>
        <taxon>Actinomycetota</taxon>
        <taxon>Actinomycetes</taxon>
        <taxon>Streptosporangiales</taxon>
        <taxon>Streptosporangiaceae</taxon>
        <taxon>Nonomuraea</taxon>
    </lineage>
</organism>
<dbReference type="InterPro" id="IPR013222">
    <property type="entry name" value="Glyco_hyd_98_carb-bd"/>
</dbReference>
<accession>A0A7Y6IQY3</accession>
<keyword evidence="3" id="KW-1185">Reference proteome</keyword>
<dbReference type="InterPro" id="IPR008979">
    <property type="entry name" value="Galactose-bd-like_sf"/>
</dbReference>
<evidence type="ECO:0000313" key="2">
    <source>
        <dbReference type="EMBL" id="NUW42776.1"/>
    </source>
</evidence>
<dbReference type="Gene3D" id="2.60.120.1060">
    <property type="entry name" value="NPCBM/NEW2 domain"/>
    <property type="match status" value="2"/>
</dbReference>
<feature type="domain" description="Glycosyl hydrolase family 98 putative carbohydrate-binding module" evidence="1">
    <location>
        <begin position="1"/>
        <end position="132"/>
    </location>
</feature>
<dbReference type="Pfam" id="PF08305">
    <property type="entry name" value="NPCBM"/>
    <property type="match status" value="2"/>
</dbReference>
<feature type="domain" description="Glycosyl hydrolase family 98 putative carbohydrate-binding module" evidence="1">
    <location>
        <begin position="133"/>
        <end position="272"/>
    </location>
</feature>
<dbReference type="EMBL" id="JABWGO010000005">
    <property type="protein sequence ID" value="NUW42776.1"/>
    <property type="molecule type" value="Genomic_DNA"/>
</dbReference>
<protein>
    <submittedName>
        <fullName evidence="2">NPCBM/NEW2 domain-containing protein</fullName>
    </submittedName>
</protein>